<gene>
    <name evidence="1" type="ORF">AYO21_07801</name>
</gene>
<reference evidence="1 2" key="1">
    <citation type="submission" date="2016-03" db="EMBL/GenBank/DDBJ databases">
        <title>Draft genome sequence of the Fonsecaea monophora CBS 269.37.</title>
        <authorList>
            <person name="Bombassaro A."/>
            <person name="Vinicius W.A."/>
            <person name="De Hoog S."/>
            <person name="Sun J."/>
            <person name="Souza E.M."/>
            <person name="Raittz R.T."/>
            <person name="Costa F."/>
            <person name="Leao A.C."/>
            <person name="Tadra-Sfeir M.Z."/>
            <person name="Baura V."/>
            <person name="Balsanelli E."/>
            <person name="Pedrosa F.O."/>
            <person name="Moreno L.F."/>
            <person name="Steffens M.B."/>
            <person name="Xi L."/>
            <person name="Bocca A.L."/>
            <person name="Felipe M.S."/>
            <person name="Teixeira M."/>
            <person name="Telles Filho F.Q."/>
            <person name="Azevedo C.M."/>
            <person name="Gomes R."/>
            <person name="Vicente V.A."/>
        </authorList>
    </citation>
    <scope>NUCLEOTIDE SEQUENCE [LARGE SCALE GENOMIC DNA]</scope>
    <source>
        <strain evidence="1 2">CBS 269.37</strain>
    </source>
</reference>
<protein>
    <recommendedName>
        <fullName evidence="3">ABM domain-containing protein</fullName>
    </recommendedName>
</protein>
<dbReference type="InterPro" id="IPR011008">
    <property type="entry name" value="Dimeric_a/b-barrel"/>
</dbReference>
<dbReference type="Proteomes" id="UP000077002">
    <property type="component" value="Unassembled WGS sequence"/>
</dbReference>
<dbReference type="GeneID" id="34602954"/>
<keyword evidence="2" id="KW-1185">Reference proteome</keyword>
<evidence type="ECO:0000313" key="2">
    <source>
        <dbReference type="Proteomes" id="UP000077002"/>
    </source>
</evidence>
<accession>A0A177F2Y0</accession>
<sequence length="150" mass="17289">MSPPPTPPAVAPQKIPNRFIIHVTLFFAPEHVPLALDACRTLFSEAWKDPRLDFCQVVQDADEPGTIRIQEGWNASRRYLDEVQLHKPYYIPYLQATEHLWIKPRVIEIFERLSEWTWIKPSFEKDFGVASSAAIDISESSDGRLQRGNE</sequence>
<dbReference type="EMBL" id="LVKK01000063">
    <property type="protein sequence ID" value="OAG37951.1"/>
    <property type="molecule type" value="Genomic_DNA"/>
</dbReference>
<dbReference type="OrthoDB" id="4126315at2759"/>
<dbReference type="RefSeq" id="XP_022509903.1">
    <property type="nucleotide sequence ID" value="XM_022657754.1"/>
</dbReference>
<evidence type="ECO:0008006" key="3">
    <source>
        <dbReference type="Google" id="ProtNLM"/>
    </source>
</evidence>
<organism evidence="1 2">
    <name type="scientific">Fonsecaea monophora</name>
    <dbReference type="NCBI Taxonomy" id="254056"/>
    <lineage>
        <taxon>Eukaryota</taxon>
        <taxon>Fungi</taxon>
        <taxon>Dikarya</taxon>
        <taxon>Ascomycota</taxon>
        <taxon>Pezizomycotina</taxon>
        <taxon>Eurotiomycetes</taxon>
        <taxon>Chaetothyriomycetidae</taxon>
        <taxon>Chaetothyriales</taxon>
        <taxon>Herpotrichiellaceae</taxon>
        <taxon>Fonsecaea</taxon>
    </lineage>
</organism>
<dbReference type="SUPFAM" id="SSF54909">
    <property type="entry name" value="Dimeric alpha+beta barrel"/>
    <property type="match status" value="1"/>
</dbReference>
<evidence type="ECO:0000313" key="1">
    <source>
        <dbReference type="EMBL" id="OAG37951.1"/>
    </source>
</evidence>
<proteinExistence type="predicted"/>
<dbReference type="Gene3D" id="3.30.70.100">
    <property type="match status" value="1"/>
</dbReference>
<comment type="caution">
    <text evidence="1">The sequence shown here is derived from an EMBL/GenBank/DDBJ whole genome shotgun (WGS) entry which is preliminary data.</text>
</comment>
<name>A0A177F2Y0_9EURO</name>
<dbReference type="AlphaFoldDB" id="A0A177F2Y0"/>